<dbReference type="GO" id="GO:0005615">
    <property type="term" value="C:extracellular space"/>
    <property type="evidence" value="ECO:0007669"/>
    <property type="project" value="TreeGrafter"/>
</dbReference>
<comment type="caution">
    <text evidence="4">The sequence shown here is derived from an EMBL/GenBank/DDBJ whole genome shotgun (WGS) entry which is preliminary data.</text>
</comment>
<name>A0AA88HM60_ARTSF</name>
<keyword evidence="3" id="KW-0732">Signal</keyword>
<evidence type="ECO:0008006" key="6">
    <source>
        <dbReference type="Google" id="ProtNLM"/>
    </source>
</evidence>
<dbReference type="InterPro" id="IPR000618">
    <property type="entry name" value="Insect_cuticle"/>
</dbReference>
<gene>
    <name evidence="4" type="ORF">QYM36_015197</name>
</gene>
<evidence type="ECO:0000256" key="1">
    <source>
        <dbReference type="ARBA" id="ARBA00022460"/>
    </source>
</evidence>
<dbReference type="Pfam" id="PF00379">
    <property type="entry name" value="Chitin_bind_4"/>
    <property type="match status" value="1"/>
</dbReference>
<evidence type="ECO:0000256" key="3">
    <source>
        <dbReference type="SAM" id="SignalP"/>
    </source>
</evidence>
<sequence length="152" mass="16814">MLSKVFLLTLVAFVASNEYQKPAAAYPAQVAAAPYPVQAYKQNAQPVQTAAAPYPAPSYKPATYEPGMPYNFEYAVRDDYSYNNYAQKESSDGNIVSGSYIVALPDGRTQIVNYKADHYNGFVADVKYEGQAKYPQPRPYAAPPSYPSKQPY</sequence>
<feature type="chain" id="PRO_5041709098" description="Cuticle protein" evidence="3">
    <location>
        <begin position="17"/>
        <end position="152"/>
    </location>
</feature>
<keyword evidence="1 2" id="KW-0193">Cuticle</keyword>
<dbReference type="PANTHER" id="PTHR12236:SF79">
    <property type="entry name" value="CUTICULAR PROTEIN 50CB-RELATED"/>
    <property type="match status" value="1"/>
</dbReference>
<dbReference type="GO" id="GO:0042302">
    <property type="term" value="F:structural constituent of cuticle"/>
    <property type="evidence" value="ECO:0007669"/>
    <property type="project" value="UniProtKB-UniRule"/>
</dbReference>
<dbReference type="PANTHER" id="PTHR12236">
    <property type="entry name" value="STRUCTURAL CONTITUENT OF CUTICLE"/>
    <property type="match status" value="1"/>
</dbReference>
<dbReference type="EMBL" id="JAVRJZ010000019">
    <property type="protein sequence ID" value="KAK2707422.1"/>
    <property type="molecule type" value="Genomic_DNA"/>
</dbReference>
<dbReference type="InterPro" id="IPR031311">
    <property type="entry name" value="CHIT_BIND_RR_consensus"/>
</dbReference>
<protein>
    <recommendedName>
        <fullName evidence="6">Cuticle protein</fullName>
    </recommendedName>
</protein>
<keyword evidence="5" id="KW-1185">Reference proteome</keyword>
<dbReference type="GO" id="GO:0031012">
    <property type="term" value="C:extracellular matrix"/>
    <property type="evidence" value="ECO:0007669"/>
    <property type="project" value="TreeGrafter"/>
</dbReference>
<dbReference type="PROSITE" id="PS51155">
    <property type="entry name" value="CHIT_BIND_RR_2"/>
    <property type="match status" value="1"/>
</dbReference>
<dbReference type="PROSITE" id="PS00233">
    <property type="entry name" value="CHIT_BIND_RR_1"/>
    <property type="match status" value="1"/>
</dbReference>
<organism evidence="4 5">
    <name type="scientific">Artemia franciscana</name>
    <name type="common">Brine shrimp</name>
    <name type="synonym">Artemia sanfranciscana</name>
    <dbReference type="NCBI Taxonomy" id="6661"/>
    <lineage>
        <taxon>Eukaryota</taxon>
        <taxon>Metazoa</taxon>
        <taxon>Ecdysozoa</taxon>
        <taxon>Arthropoda</taxon>
        <taxon>Crustacea</taxon>
        <taxon>Branchiopoda</taxon>
        <taxon>Anostraca</taxon>
        <taxon>Artemiidae</taxon>
        <taxon>Artemia</taxon>
    </lineage>
</organism>
<evidence type="ECO:0000256" key="2">
    <source>
        <dbReference type="PROSITE-ProRule" id="PRU00497"/>
    </source>
</evidence>
<evidence type="ECO:0000313" key="4">
    <source>
        <dbReference type="EMBL" id="KAK2707422.1"/>
    </source>
</evidence>
<reference evidence="4" key="1">
    <citation type="submission" date="2023-07" db="EMBL/GenBank/DDBJ databases">
        <title>Chromosome-level genome assembly of Artemia franciscana.</title>
        <authorList>
            <person name="Jo E."/>
        </authorList>
    </citation>
    <scope>NUCLEOTIDE SEQUENCE</scope>
    <source>
        <tissue evidence="4">Whole body</tissue>
    </source>
</reference>
<dbReference type="AlphaFoldDB" id="A0AA88HM60"/>
<accession>A0AA88HM60</accession>
<dbReference type="Proteomes" id="UP001187531">
    <property type="component" value="Unassembled WGS sequence"/>
</dbReference>
<dbReference type="InterPro" id="IPR051217">
    <property type="entry name" value="Insect_Cuticle_Struc_Prot"/>
</dbReference>
<feature type="signal peptide" evidence="3">
    <location>
        <begin position="1"/>
        <end position="16"/>
    </location>
</feature>
<evidence type="ECO:0000313" key="5">
    <source>
        <dbReference type="Proteomes" id="UP001187531"/>
    </source>
</evidence>
<proteinExistence type="predicted"/>